<organism evidence="2 3">
    <name type="scientific">Haemonchus contortus</name>
    <name type="common">Barber pole worm</name>
    <dbReference type="NCBI Taxonomy" id="6289"/>
    <lineage>
        <taxon>Eukaryota</taxon>
        <taxon>Metazoa</taxon>
        <taxon>Ecdysozoa</taxon>
        <taxon>Nematoda</taxon>
        <taxon>Chromadorea</taxon>
        <taxon>Rhabditida</taxon>
        <taxon>Rhabditina</taxon>
        <taxon>Rhabditomorpha</taxon>
        <taxon>Strongyloidea</taxon>
        <taxon>Trichostrongylidae</taxon>
        <taxon>Haemonchus</taxon>
    </lineage>
</organism>
<evidence type="ECO:0000313" key="3">
    <source>
        <dbReference type="WBParaSite" id="HCON_00115590-00001"/>
    </source>
</evidence>
<keyword evidence="2" id="KW-1185">Reference proteome</keyword>
<dbReference type="Proteomes" id="UP000025227">
    <property type="component" value="Unplaced"/>
</dbReference>
<dbReference type="AlphaFoldDB" id="A0A7I4YMC6"/>
<keyword evidence="1" id="KW-1133">Transmembrane helix</keyword>
<feature type="transmembrane region" description="Helical" evidence="1">
    <location>
        <begin position="74"/>
        <end position="93"/>
    </location>
</feature>
<reference evidence="3" key="1">
    <citation type="submission" date="2020-12" db="UniProtKB">
        <authorList>
            <consortium name="WormBaseParasite"/>
        </authorList>
    </citation>
    <scope>IDENTIFICATION</scope>
    <source>
        <strain evidence="3">MHco3</strain>
    </source>
</reference>
<keyword evidence="1" id="KW-0472">Membrane</keyword>
<evidence type="ECO:0000313" key="2">
    <source>
        <dbReference type="Proteomes" id="UP000025227"/>
    </source>
</evidence>
<sequence length="94" mass="10833">MAARRSDNDAAEYISFELASTSEKCNWHNYVYKSCLAGPLLDTIILISDPMTSNLPPGRKLGCRKDKVLLAPSMYYVSCMYICIYMYVYMYIIY</sequence>
<keyword evidence="1" id="KW-0812">Transmembrane</keyword>
<evidence type="ECO:0000256" key="1">
    <source>
        <dbReference type="SAM" id="Phobius"/>
    </source>
</evidence>
<proteinExistence type="predicted"/>
<dbReference type="WBParaSite" id="HCON_00115590-00001">
    <property type="protein sequence ID" value="HCON_00115590-00001"/>
    <property type="gene ID" value="HCON_00115590"/>
</dbReference>
<name>A0A7I4YMC6_HAECO</name>
<accession>A0A7I4YMC6</accession>
<protein>
    <submittedName>
        <fullName evidence="3">Ovule protein</fullName>
    </submittedName>
</protein>